<sequence>MIRATLEDGPVILAETRHLPALRRLLLAYRVPSGVSDRGPLSELPRLLGEANRALEHSLANDADAPVDYVPALHDGVLHLLGDHPEALQRATGLLAPIRNHDHRHGDSIEASLRTWLSHHGQTSPAAAELGVHRHTLRTRVQTAANLLQSDLDSPDTRAELWAALRLLDAG</sequence>
<accession>A0ABX6K3H7</accession>
<protein>
    <submittedName>
        <fullName evidence="2">PucR family transcriptional regulator</fullName>
    </submittedName>
</protein>
<dbReference type="InterPro" id="IPR042070">
    <property type="entry name" value="PucR_C-HTH_sf"/>
</dbReference>
<gene>
    <name evidence="2" type="ORF">G7066_08275</name>
</gene>
<dbReference type="InterPro" id="IPR025736">
    <property type="entry name" value="PucR_C-HTH_dom"/>
</dbReference>
<name>A0ABX6K3H7_9MICO</name>
<dbReference type="Pfam" id="PF13556">
    <property type="entry name" value="HTH_30"/>
    <property type="match status" value="1"/>
</dbReference>
<feature type="domain" description="PucR C-terminal helix-turn-helix" evidence="1">
    <location>
        <begin position="112"/>
        <end position="167"/>
    </location>
</feature>
<organism evidence="2 3">
    <name type="scientific">Leucobacter coleopterorum</name>
    <dbReference type="NCBI Taxonomy" id="2714933"/>
    <lineage>
        <taxon>Bacteria</taxon>
        <taxon>Bacillati</taxon>
        <taxon>Actinomycetota</taxon>
        <taxon>Actinomycetes</taxon>
        <taxon>Micrococcales</taxon>
        <taxon>Microbacteriaceae</taxon>
        <taxon>Leucobacter</taxon>
    </lineage>
</organism>
<reference evidence="2 3" key="1">
    <citation type="submission" date="2020-03" db="EMBL/GenBank/DDBJ databases">
        <title>Leucobacter sp. nov., isolated from beetles.</title>
        <authorList>
            <person name="Hyun D.-W."/>
            <person name="Bae J.-W."/>
        </authorList>
    </citation>
    <scope>NUCLEOTIDE SEQUENCE [LARGE SCALE GENOMIC DNA]</scope>
    <source>
        <strain evidence="2 3">HDW9A</strain>
    </source>
</reference>
<evidence type="ECO:0000313" key="3">
    <source>
        <dbReference type="Proteomes" id="UP000503441"/>
    </source>
</evidence>
<dbReference type="Gene3D" id="1.10.10.2840">
    <property type="entry name" value="PucR C-terminal helix-turn-helix domain"/>
    <property type="match status" value="1"/>
</dbReference>
<dbReference type="PANTHER" id="PTHR33744:SF1">
    <property type="entry name" value="DNA-BINDING TRANSCRIPTIONAL ACTIVATOR ADER"/>
    <property type="match status" value="1"/>
</dbReference>
<evidence type="ECO:0000259" key="1">
    <source>
        <dbReference type="Pfam" id="PF13556"/>
    </source>
</evidence>
<dbReference type="PANTHER" id="PTHR33744">
    <property type="entry name" value="CARBOHYDRATE DIACID REGULATOR"/>
    <property type="match status" value="1"/>
</dbReference>
<dbReference type="Proteomes" id="UP000503441">
    <property type="component" value="Chromosome"/>
</dbReference>
<dbReference type="EMBL" id="CP049933">
    <property type="protein sequence ID" value="QIM19740.1"/>
    <property type="molecule type" value="Genomic_DNA"/>
</dbReference>
<dbReference type="InterPro" id="IPR051448">
    <property type="entry name" value="CdaR-like_regulators"/>
</dbReference>
<keyword evidence="3" id="KW-1185">Reference proteome</keyword>
<evidence type="ECO:0000313" key="2">
    <source>
        <dbReference type="EMBL" id="QIM19740.1"/>
    </source>
</evidence>
<proteinExistence type="predicted"/>